<evidence type="ECO:0000313" key="8">
    <source>
        <dbReference type="EMBL" id="HJB37172.1"/>
    </source>
</evidence>
<evidence type="ECO:0000256" key="5">
    <source>
        <dbReference type="ARBA" id="ARBA00022989"/>
    </source>
</evidence>
<keyword evidence="3" id="KW-1003">Cell membrane</keyword>
<feature type="transmembrane region" description="Helical" evidence="7">
    <location>
        <begin position="177"/>
        <end position="198"/>
    </location>
</feature>
<dbReference type="PANTHER" id="PTHR42925:SF2">
    <property type="entry name" value="NA+ DRIVEN MULTIDRUG EFFLUX PUMP"/>
    <property type="match status" value="1"/>
</dbReference>
<dbReference type="InterPro" id="IPR002528">
    <property type="entry name" value="MATE_fam"/>
</dbReference>
<evidence type="ECO:0000256" key="4">
    <source>
        <dbReference type="ARBA" id="ARBA00022692"/>
    </source>
</evidence>
<evidence type="ECO:0000256" key="3">
    <source>
        <dbReference type="ARBA" id="ARBA00022475"/>
    </source>
</evidence>
<dbReference type="GO" id="GO:0042910">
    <property type="term" value="F:xenobiotic transmembrane transporter activity"/>
    <property type="evidence" value="ECO:0007669"/>
    <property type="project" value="InterPro"/>
</dbReference>
<feature type="transmembrane region" description="Helical" evidence="7">
    <location>
        <begin position="144"/>
        <end position="165"/>
    </location>
</feature>
<dbReference type="GO" id="GO:0015297">
    <property type="term" value="F:antiporter activity"/>
    <property type="evidence" value="ECO:0007669"/>
    <property type="project" value="InterPro"/>
</dbReference>
<dbReference type="CDD" id="cd13134">
    <property type="entry name" value="MATE_like_8"/>
    <property type="match status" value="1"/>
</dbReference>
<evidence type="ECO:0000256" key="1">
    <source>
        <dbReference type="ARBA" id="ARBA00004651"/>
    </source>
</evidence>
<dbReference type="PIRSF" id="PIRSF006603">
    <property type="entry name" value="DinF"/>
    <property type="match status" value="1"/>
</dbReference>
<name>A0A9D2RY82_9FIRM</name>
<dbReference type="Pfam" id="PF01554">
    <property type="entry name" value="MatE"/>
    <property type="match status" value="2"/>
</dbReference>
<protein>
    <submittedName>
        <fullName evidence="8">MATE family efflux transporter</fullName>
    </submittedName>
</protein>
<evidence type="ECO:0000313" key="9">
    <source>
        <dbReference type="Proteomes" id="UP000824214"/>
    </source>
</evidence>
<proteinExistence type="predicted"/>
<comment type="subcellular location">
    <subcellularLocation>
        <location evidence="1">Cell membrane</location>
        <topology evidence="1">Multi-pass membrane protein</topology>
    </subcellularLocation>
</comment>
<feature type="transmembrane region" description="Helical" evidence="7">
    <location>
        <begin position="365"/>
        <end position="382"/>
    </location>
</feature>
<keyword evidence="2" id="KW-0813">Transport</keyword>
<organism evidence="8 9">
    <name type="scientific">Candidatus Acutalibacter ornithocaccae</name>
    <dbReference type="NCBI Taxonomy" id="2838416"/>
    <lineage>
        <taxon>Bacteria</taxon>
        <taxon>Bacillati</taxon>
        <taxon>Bacillota</taxon>
        <taxon>Clostridia</taxon>
        <taxon>Eubacteriales</taxon>
        <taxon>Acutalibacteraceae</taxon>
        <taxon>Acutalibacter</taxon>
    </lineage>
</organism>
<dbReference type="PANTHER" id="PTHR42925">
    <property type="entry name" value="MULTIDRUG AND TOXIN EFFLUX PROTEIN MATE FAMILY"/>
    <property type="match status" value="1"/>
</dbReference>
<evidence type="ECO:0000256" key="6">
    <source>
        <dbReference type="ARBA" id="ARBA00023136"/>
    </source>
</evidence>
<feature type="transmembrane region" description="Helical" evidence="7">
    <location>
        <begin position="402"/>
        <end position="425"/>
    </location>
</feature>
<dbReference type="InterPro" id="IPR047135">
    <property type="entry name" value="YsiQ"/>
</dbReference>
<reference evidence="8" key="2">
    <citation type="submission" date="2021-04" db="EMBL/GenBank/DDBJ databases">
        <authorList>
            <person name="Gilroy R."/>
        </authorList>
    </citation>
    <scope>NUCLEOTIDE SEQUENCE</scope>
    <source>
        <strain evidence="8">ChiBcolR8-3208</strain>
    </source>
</reference>
<dbReference type="NCBIfam" id="TIGR00797">
    <property type="entry name" value="matE"/>
    <property type="match status" value="1"/>
</dbReference>
<keyword evidence="5 7" id="KW-1133">Transmembrane helix</keyword>
<keyword evidence="6 7" id="KW-0472">Membrane</keyword>
<feature type="transmembrane region" description="Helical" evidence="7">
    <location>
        <begin position="204"/>
        <end position="227"/>
    </location>
</feature>
<dbReference type="GO" id="GO:0005886">
    <property type="term" value="C:plasma membrane"/>
    <property type="evidence" value="ECO:0007669"/>
    <property type="project" value="UniProtKB-SubCell"/>
</dbReference>
<dbReference type="InterPro" id="IPR048279">
    <property type="entry name" value="MdtK-like"/>
</dbReference>
<sequence>MNVILRDFYRGVVCLKTADKQFYRSFFAVVVPIAIQNLINSAVGMADTLMLGFVSQTAMASNSLAGQIHFILNMFYSGLAAGTTMLAAQYWGRQNMKAIEHILAIGVKLAAAVGVLFFVATVFFPAQLMRIYTNDPSMIEAGAAYLQIVGWSYLFMGLSHPYLSILKSVERAKISTLINSSALLINVVLNATFIFGWIPGVAPMGIQGVALATVISRIGEFLLCLAYGQKFQVLRLRPGLFTMFNRVLWRDFIRYSLPALGNECVFAVGSSMYSVIMGRLGEDLVAANSIMASLRSVATVLGFGVANGTAILLGKAIGAGDMARAERDAKRLLGLTFLASLLGSAVVLAAYPIITHTMTTLSEQALSYFGIMTAISVVYVWGPPMNTCWMCGVFRAGGDSKFGFILDVICMWVVMVPLGLLSAFVLKLPPMWVYFILSLDETIKMPANIIHYRKKGWLRNITRDKIT</sequence>
<dbReference type="EMBL" id="DWXZ01000071">
    <property type="protein sequence ID" value="HJB37172.1"/>
    <property type="molecule type" value="Genomic_DNA"/>
</dbReference>
<gene>
    <name evidence="8" type="ORF">H9942_03790</name>
</gene>
<accession>A0A9D2RY82</accession>
<keyword evidence="4 7" id="KW-0812">Transmembrane</keyword>
<feature type="transmembrane region" description="Helical" evidence="7">
    <location>
        <begin position="26"/>
        <end position="46"/>
    </location>
</feature>
<dbReference type="Proteomes" id="UP000824214">
    <property type="component" value="Unassembled WGS sequence"/>
</dbReference>
<dbReference type="AlphaFoldDB" id="A0A9D2RY82"/>
<evidence type="ECO:0000256" key="7">
    <source>
        <dbReference type="SAM" id="Phobius"/>
    </source>
</evidence>
<feature type="transmembrane region" description="Helical" evidence="7">
    <location>
        <begin position="332"/>
        <end position="353"/>
    </location>
</feature>
<feature type="transmembrane region" description="Helical" evidence="7">
    <location>
        <begin position="102"/>
        <end position="124"/>
    </location>
</feature>
<evidence type="ECO:0000256" key="2">
    <source>
        <dbReference type="ARBA" id="ARBA00022448"/>
    </source>
</evidence>
<feature type="transmembrane region" description="Helical" evidence="7">
    <location>
        <begin position="252"/>
        <end position="276"/>
    </location>
</feature>
<reference evidence="8" key="1">
    <citation type="journal article" date="2021" name="PeerJ">
        <title>Extensive microbial diversity within the chicken gut microbiome revealed by metagenomics and culture.</title>
        <authorList>
            <person name="Gilroy R."/>
            <person name="Ravi A."/>
            <person name="Getino M."/>
            <person name="Pursley I."/>
            <person name="Horton D.L."/>
            <person name="Alikhan N.F."/>
            <person name="Baker D."/>
            <person name="Gharbi K."/>
            <person name="Hall N."/>
            <person name="Watson M."/>
            <person name="Adriaenssens E.M."/>
            <person name="Foster-Nyarko E."/>
            <person name="Jarju S."/>
            <person name="Secka A."/>
            <person name="Antonio M."/>
            <person name="Oren A."/>
            <person name="Chaudhuri R.R."/>
            <person name="La Ragione R."/>
            <person name="Hildebrand F."/>
            <person name="Pallen M.J."/>
        </authorList>
    </citation>
    <scope>NUCLEOTIDE SEQUENCE</scope>
    <source>
        <strain evidence="8">ChiBcolR8-3208</strain>
    </source>
</reference>
<feature type="transmembrane region" description="Helical" evidence="7">
    <location>
        <begin position="66"/>
        <end position="90"/>
    </location>
</feature>
<feature type="transmembrane region" description="Helical" evidence="7">
    <location>
        <begin position="296"/>
        <end position="320"/>
    </location>
</feature>
<comment type="caution">
    <text evidence="8">The sequence shown here is derived from an EMBL/GenBank/DDBJ whole genome shotgun (WGS) entry which is preliminary data.</text>
</comment>